<dbReference type="Proteomes" id="UP000649289">
    <property type="component" value="Unassembled WGS sequence"/>
</dbReference>
<keyword evidence="1" id="KW-0812">Transmembrane</keyword>
<sequence length="205" mass="23298">MSRRTLPTELGPRLATRHPVPRWVQIGLPLLPALVVSLPALALGPQWWWVPLLMLAATWLLVAGILSELLLLRHHVHEHGLVSESAWPYPRRIIPFYSVDPASLRMAGYHRSNGTWKDSRNPRFREVPGVPTLRMVGLHPTRATALARGRATWNSAPYVDRILGTTRHGQHEVEPEEWVLAWRDEGDDVAWLRGLVEESRSTGYM</sequence>
<keyword evidence="3" id="KW-1185">Reference proteome</keyword>
<keyword evidence="1" id="KW-1133">Transmembrane helix</keyword>
<accession>A0ABR8MJ25</accession>
<evidence type="ECO:0000256" key="1">
    <source>
        <dbReference type="SAM" id="Phobius"/>
    </source>
</evidence>
<evidence type="ECO:0000313" key="3">
    <source>
        <dbReference type="Proteomes" id="UP000649289"/>
    </source>
</evidence>
<organism evidence="2 3">
    <name type="scientific">Nocardioides hwasunensis</name>
    <dbReference type="NCBI Taxonomy" id="397258"/>
    <lineage>
        <taxon>Bacteria</taxon>
        <taxon>Bacillati</taxon>
        <taxon>Actinomycetota</taxon>
        <taxon>Actinomycetes</taxon>
        <taxon>Propionibacteriales</taxon>
        <taxon>Nocardioidaceae</taxon>
        <taxon>Nocardioides</taxon>
    </lineage>
</organism>
<feature type="transmembrane region" description="Helical" evidence="1">
    <location>
        <begin position="20"/>
        <end position="42"/>
    </location>
</feature>
<gene>
    <name evidence="2" type="ORF">IEZ25_11660</name>
</gene>
<comment type="caution">
    <text evidence="2">The sequence shown here is derived from an EMBL/GenBank/DDBJ whole genome shotgun (WGS) entry which is preliminary data.</text>
</comment>
<name>A0ABR8MJ25_9ACTN</name>
<evidence type="ECO:0008006" key="4">
    <source>
        <dbReference type="Google" id="ProtNLM"/>
    </source>
</evidence>
<dbReference type="RefSeq" id="WP_191199588.1">
    <property type="nucleotide sequence ID" value="NZ_BAAAPA010000005.1"/>
</dbReference>
<protein>
    <recommendedName>
        <fullName evidence="4">DUF3093 domain-containing protein</fullName>
    </recommendedName>
</protein>
<keyword evidence="1" id="KW-0472">Membrane</keyword>
<feature type="transmembrane region" description="Helical" evidence="1">
    <location>
        <begin position="48"/>
        <end position="71"/>
    </location>
</feature>
<dbReference type="EMBL" id="JACXYY010000004">
    <property type="protein sequence ID" value="MBD3915271.1"/>
    <property type="molecule type" value="Genomic_DNA"/>
</dbReference>
<reference evidence="2 3" key="1">
    <citation type="submission" date="2020-09" db="EMBL/GenBank/DDBJ databases">
        <title>novel species in genus Nocardioides.</title>
        <authorList>
            <person name="Zhang G."/>
        </authorList>
    </citation>
    <scope>NUCLEOTIDE SEQUENCE [LARGE SCALE GENOMIC DNA]</scope>
    <source>
        <strain evidence="2 3">19197</strain>
    </source>
</reference>
<proteinExistence type="predicted"/>
<evidence type="ECO:0000313" key="2">
    <source>
        <dbReference type="EMBL" id="MBD3915271.1"/>
    </source>
</evidence>